<dbReference type="Proteomes" id="UP000004728">
    <property type="component" value="Unassembled WGS sequence"/>
</dbReference>
<dbReference type="AlphaFoldDB" id="F1Z5N3"/>
<comment type="caution">
    <text evidence="2">The sequence shown here is derived from an EMBL/GenBank/DDBJ whole genome shotgun (WGS) entry which is preliminary data.</text>
</comment>
<dbReference type="EMBL" id="AEWJ01000023">
    <property type="protein sequence ID" value="EGD60143.1"/>
    <property type="molecule type" value="Genomic_DNA"/>
</dbReference>
<feature type="domain" description="M23ase beta-sheet core" evidence="1">
    <location>
        <begin position="185"/>
        <end position="282"/>
    </location>
</feature>
<dbReference type="HOGENOM" id="CLU_029425_5_5_5"/>
<protein>
    <submittedName>
        <fullName evidence="2">Peptidase M23B</fullName>
    </submittedName>
</protein>
<dbReference type="OrthoDB" id="9815245at2"/>
<dbReference type="PROSITE" id="PS51318">
    <property type="entry name" value="TAT"/>
    <property type="match status" value="1"/>
</dbReference>
<dbReference type="InterPro" id="IPR050570">
    <property type="entry name" value="Cell_wall_metabolism_enzyme"/>
</dbReference>
<dbReference type="SUPFAM" id="SSF51261">
    <property type="entry name" value="Duplicated hybrid motif"/>
    <property type="match status" value="1"/>
</dbReference>
<keyword evidence="3" id="KW-1185">Reference proteome</keyword>
<dbReference type="PANTHER" id="PTHR21666">
    <property type="entry name" value="PEPTIDASE-RELATED"/>
    <property type="match status" value="1"/>
</dbReference>
<dbReference type="InParanoid" id="F1Z5N3"/>
<reference evidence="2 3" key="1">
    <citation type="journal article" date="2012" name="J. Bacteriol.">
        <title>Draft Genome Sequence of Novosphingobium nitrogenifigens Y88T.</title>
        <authorList>
            <person name="Strabala T.J."/>
            <person name="Macdonald L."/>
            <person name="Liu V."/>
            <person name="Smit A.M."/>
        </authorList>
    </citation>
    <scope>NUCLEOTIDE SEQUENCE [LARGE SCALE GENOMIC DNA]</scope>
    <source>
        <strain evidence="2 3">DSM 19370</strain>
    </source>
</reference>
<evidence type="ECO:0000313" key="3">
    <source>
        <dbReference type="Proteomes" id="UP000004728"/>
    </source>
</evidence>
<sequence>MRLAALPSRRGVLGGVLAGLASLPGLGGGSVLCRAQADPFTLTGTATQGGWMRGHVPVGTVALLLDGKPLAFAEDGAFFLAFDRDAPAAARLVAQDAKGVETSRVLTIAPRAWRIEHVDAPRHPPGLPDEEFARRRAIELARIAAARAHTNASDGWRQTMIRPASGPITGRFGAQRIYRGEPGAYHSGMDIAAAAGSPFHAPADGVVVLAATPDPFTLEGHLVLVDHGMGLSSAMLHAQALFVAEGDIVRQGHILGHVGMSGRATGPHLHWGLTWQGRRLDPLLFIQI</sequence>
<accession>F1Z5N3</accession>
<dbReference type="CDD" id="cd12797">
    <property type="entry name" value="M23_peptidase"/>
    <property type="match status" value="1"/>
</dbReference>
<dbReference type="STRING" id="983920.Y88_2017"/>
<dbReference type="Pfam" id="PF01551">
    <property type="entry name" value="Peptidase_M23"/>
    <property type="match status" value="1"/>
</dbReference>
<name>F1Z5N3_9SPHN</name>
<dbReference type="InterPro" id="IPR006311">
    <property type="entry name" value="TAT_signal"/>
</dbReference>
<proteinExistence type="predicted"/>
<dbReference type="RefSeq" id="WP_008069148.1">
    <property type="nucleotide sequence ID" value="NZ_AQWK01000005.1"/>
</dbReference>
<dbReference type="Gene3D" id="2.70.70.10">
    <property type="entry name" value="Glucose Permease (Domain IIA)"/>
    <property type="match status" value="1"/>
</dbReference>
<gene>
    <name evidence="2" type="ORF">Y88_2017</name>
</gene>
<dbReference type="InterPro" id="IPR011055">
    <property type="entry name" value="Dup_hybrid_motif"/>
</dbReference>
<organism evidence="2 3">
    <name type="scientific">Novosphingobium nitrogenifigens DSM 19370</name>
    <dbReference type="NCBI Taxonomy" id="983920"/>
    <lineage>
        <taxon>Bacteria</taxon>
        <taxon>Pseudomonadati</taxon>
        <taxon>Pseudomonadota</taxon>
        <taxon>Alphaproteobacteria</taxon>
        <taxon>Sphingomonadales</taxon>
        <taxon>Sphingomonadaceae</taxon>
        <taxon>Novosphingobium</taxon>
    </lineage>
</organism>
<dbReference type="PANTHER" id="PTHR21666:SF285">
    <property type="entry name" value="M23 FAMILY METALLOPEPTIDASE"/>
    <property type="match status" value="1"/>
</dbReference>
<dbReference type="InterPro" id="IPR016047">
    <property type="entry name" value="M23ase_b-sheet_dom"/>
</dbReference>
<dbReference type="eggNOG" id="COG0739">
    <property type="taxonomic scope" value="Bacteria"/>
</dbReference>
<evidence type="ECO:0000259" key="1">
    <source>
        <dbReference type="Pfam" id="PF01551"/>
    </source>
</evidence>
<evidence type="ECO:0000313" key="2">
    <source>
        <dbReference type="EMBL" id="EGD60143.1"/>
    </source>
</evidence>
<dbReference type="GO" id="GO:0004222">
    <property type="term" value="F:metalloendopeptidase activity"/>
    <property type="evidence" value="ECO:0007669"/>
    <property type="project" value="TreeGrafter"/>
</dbReference>